<feature type="compositionally biased region" description="Basic residues" evidence="1">
    <location>
        <begin position="151"/>
        <end position="170"/>
    </location>
</feature>
<dbReference type="EMBL" id="SRLO01000462">
    <property type="protein sequence ID" value="TNN55225.1"/>
    <property type="molecule type" value="Genomic_DNA"/>
</dbReference>
<comment type="caution">
    <text evidence="2">The sequence shown here is derived from an EMBL/GenBank/DDBJ whole genome shotgun (WGS) entry which is preliminary data.</text>
</comment>
<feature type="compositionally biased region" description="Pro residues" evidence="1">
    <location>
        <begin position="178"/>
        <end position="187"/>
    </location>
</feature>
<keyword evidence="3" id="KW-1185">Reference proteome</keyword>
<accession>A0A4Z2GQ44</accession>
<feature type="region of interest" description="Disordered" evidence="1">
    <location>
        <begin position="112"/>
        <end position="187"/>
    </location>
</feature>
<proteinExistence type="predicted"/>
<protein>
    <submittedName>
        <fullName evidence="2">Uncharacterized protein</fullName>
    </submittedName>
</protein>
<reference evidence="2 3" key="1">
    <citation type="submission" date="2019-03" db="EMBL/GenBank/DDBJ databases">
        <title>First draft genome of Liparis tanakae, snailfish: a comprehensive survey of snailfish specific genes.</title>
        <authorList>
            <person name="Kim W."/>
            <person name="Song I."/>
            <person name="Jeong J.-H."/>
            <person name="Kim D."/>
            <person name="Kim S."/>
            <person name="Ryu S."/>
            <person name="Song J.Y."/>
            <person name="Lee S.K."/>
        </authorList>
    </citation>
    <scope>NUCLEOTIDE SEQUENCE [LARGE SCALE GENOMIC DNA]</scope>
    <source>
        <tissue evidence="2">Muscle</tissue>
    </source>
</reference>
<organism evidence="2 3">
    <name type="scientific">Liparis tanakae</name>
    <name type="common">Tanaka's snailfish</name>
    <dbReference type="NCBI Taxonomy" id="230148"/>
    <lineage>
        <taxon>Eukaryota</taxon>
        <taxon>Metazoa</taxon>
        <taxon>Chordata</taxon>
        <taxon>Craniata</taxon>
        <taxon>Vertebrata</taxon>
        <taxon>Euteleostomi</taxon>
        <taxon>Actinopterygii</taxon>
        <taxon>Neopterygii</taxon>
        <taxon>Teleostei</taxon>
        <taxon>Neoteleostei</taxon>
        <taxon>Acanthomorphata</taxon>
        <taxon>Eupercaria</taxon>
        <taxon>Perciformes</taxon>
        <taxon>Cottioidei</taxon>
        <taxon>Cottales</taxon>
        <taxon>Liparidae</taxon>
        <taxon>Liparis</taxon>
    </lineage>
</organism>
<dbReference type="AlphaFoldDB" id="A0A4Z2GQ44"/>
<name>A0A4Z2GQ44_9TELE</name>
<sequence length="187" mass="20536">MPHRAGVQTPSGKAPNLKRGLVINFKEHLPVLHNLGMAWFLGSIQPPRQERGPSPRRVTSAVVFPSYPSALPGDELVVLRLHAGPAAHVEVFGLEVGVVQLLRSLQRGRREEAKATGSEQDDGHMNDIRYQNLGGRRPSAGRRKELVTEPKKKRKKKKKKITSRAVTHKSHGADSRPPHPPPPSAAP</sequence>
<evidence type="ECO:0000256" key="1">
    <source>
        <dbReference type="SAM" id="MobiDB-lite"/>
    </source>
</evidence>
<evidence type="ECO:0000313" key="2">
    <source>
        <dbReference type="EMBL" id="TNN55225.1"/>
    </source>
</evidence>
<evidence type="ECO:0000313" key="3">
    <source>
        <dbReference type="Proteomes" id="UP000314294"/>
    </source>
</evidence>
<gene>
    <name evidence="2" type="ORF">EYF80_034578</name>
</gene>
<dbReference type="Proteomes" id="UP000314294">
    <property type="component" value="Unassembled WGS sequence"/>
</dbReference>